<dbReference type="InterPro" id="IPR007096">
    <property type="entry name" value="RNA-dir_Rpol_cat_phage"/>
</dbReference>
<evidence type="ECO:0000313" key="11">
    <source>
        <dbReference type="EMBL" id="DAD52576.1"/>
    </source>
</evidence>
<keyword evidence="9" id="KW-0479">Metal-binding</keyword>
<protein>
    <recommendedName>
        <fullName evidence="1">RNA-directed RNA polymerase</fullName>
        <ecNumber evidence="1">2.7.7.48</ecNumber>
    </recommendedName>
    <alternativeName>
        <fullName evidence="7">RNA replicase beta chain</fullName>
    </alternativeName>
</protein>
<dbReference type="GeneID" id="80400480"/>
<name>A0A8S5L4G2_9VIRU</name>
<dbReference type="GO" id="GO:0000166">
    <property type="term" value="F:nucleotide binding"/>
    <property type="evidence" value="ECO:0007669"/>
    <property type="project" value="UniProtKB-KW"/>
</dbReference>
<feature type="binding site" evidence="9">
    <location>
        <position position="410"/>
    </location>
    <ligand>
        <name>Mg(2+)</name>
        <dbReference type="ChEBI" id="CHEBI:18420"/>
        <label>2</label>
    </ligand>
</feature>
<organism evidence="11 12">
    <name type="scientific">ssRNA phage SRR6960509_17</name>
    <dbReference type="NCBI Taxonomy" id="2786528"/>
    <lineage>
        <taxon>Viruses</taxon>
        <taxon>Riboviria</taxon>
        <taxon>Orthornavirae</taxon>
        <taxon>Lenarviricota</taxon>
        <taxon>Leviviricetes</taxon>
        <taxon>Timlovirales</taxon>
        <taxon>Steitzviridae</taxon>
        <taxon>Hodnevirus</taxon>
        <taxon>Hodnevirus caenivicinum</taxon>
        <taxon>Lyndovirus caenivicinum</taxon>
    </lineage>
</organism>
<keyword evidence="5" id="KW-0547">Nucleotide-binding</keyword>
<dbReference type="EC" id="2.7.7.48" evidence="1"/>
<evidence type="ECO:0000256" key="6">
    <source>
        <dbReference type="ARBA" id="ARBA00022953"/>
    </source>
</evidence>
<dbReference type="KEGG" id="vg:80400480"/>
<evidence type="ECO:0000259" key="10">
    <source>
        <dbReference type="PROSITE" id="PS50522"/>
    </source>
</evidence>
<keyword evidence="4" id="KW-0548">Nucleotidyltransferase</keyword>
<dbReference type="PROSITE" id="PS50522">
    <property type="entry name" value="RDRP_PHAGE"/>
    <property type="match status" value="1"/>
</dbReference>
<evidence type="ECO:0000256" key="4">
    <source>
        <dbReference type="ARBA" id="ARBA00022695"/>
    </source>
</evidence>
<feature type="domain" description="RdRp catalytic" evidence="10">
    <location>
        <begin position="298"/>
        <end position="442"/>
    </location>
</feature>
<dbReference type="Proteomes" id="UP000676489">
    <property type="component" value="Segment"/>
</dbReference>
<dbReference type="InterPro" id="IPR005093">
    <property type="entry name" value="RNArep_beta"/>
</dbReference>
<gene>
    <name evidence="11" type="primary">SRR6960509_17_3</name>
</gene>
<keyword evidence="12" id="KW-1185">Reference proteome</keyword>
<dbReference type="GO" id="GO:0039694">
    <property type="term" value="P:viral RNA genome replication"/>
    <property type="evidence" value="ECO:0007669"/>
    <property type="project" value="InterPro"/>
</dbReference>
<comment type="catalytic activity">
    <reaction evidence="8">
        <text>RNA(n) + a ribonucleoside 5'-triphosphate = RNA(n+1) + diphosphate</text>
        <dbReference type="Rhea" id="RHEA:21248"/>
        <dbReference type="Rhea" id="RHEA-COMP:14527"/>
        <dbReference type="Rhea" id="RHEA-COMP:17342"/>
        <dbReference type="ChEBI" id="CHEBI:33019"/>
        <dbReference type="ChEBI" id="CHEBI:61557"/>
        <dbReference type="ChEBI" id="CHEBI:140395"/>
        <dbReference type="EC" id="2.7.7.48"/>
    </reaction>
</comment>
<evidence type="ECO:0000256" key="1">
    <source>
        <dbReference type="ARBA" id="ARBA00012494"/>
    </source>
</evidence>
<evidence type="ECO:0000313" key="12">
    <source>
        <dbReference type="Proteomes" id="UP000676489"/>
    </source>
</evidence>
<dbReference type="GO" id="GO:0046872">
    <property type="term" value="F:metal ion binding"/>
    <property type="evidence" value="ECO:0007669"/>
    <property type="project" value="UniProtKB-KW"/>
</dbReference>
<evidence type="ECO:0000256" key="2">
    <source>
        <dbReference type="ARBA" id="ARBA00022484"/>
    </source>
</evidence>
<comment type="cofactor">
    <cofactor evidence="9">
        <name>Mg(2+)</name>
        <dbReference type="ChEBI" id="CHEBI:18420"/>
    </cofactor>
    <text evidence="9">Binds 2 Mg(2+) per subunit.</text>
</comment>
<dbReference type="GO" id="GO:0003968">
    <property type="term" value="F:RNA-directed RNA polymerase activity"/>
    <property type="evidence" value="ECO:0007669"/>
    <property type="project" value="UniProtKB-KW"/>
</dbReference>
<evidence type="ECO:0000256" key="3">
    <source>
        <dbReference type="ARBA" id="ARBA00022679"/>
    </source>
</evidence>
<keyword evidence="3" id="KW-0808">Transferase</keyword>
<keyword evidence="2 11" id="KW-0696">RNA-directed RNA polymerase</keyword>
<evidence type="ECO:0000256" key="8">
    <source>
        <dbReference type="ARBA" id="ARBA00048744"/>
    </source>
</evidence>
<sequence>MKSHLQLLQSVLADASTWCSVSTTRDYESISRRVKHEGFSFLTITLSTYCRDFERSLDLGYVDPTFFSSFKKRRALPQLLGGLLDLVFDRATGTLLAAPNRHAVFFIRQISLLYKKILLPCTPARNKAAFDAYYECEREVKSGEEKHPILDFESFDRATTLLFGPILSAIDRDIYSLRITPKHGPGSTSDRITANAKFELKTWHSRLEDYFPSADFLIPNSGFYEVLQSVDFLEPGAEIPPRVITVPKTLKTPRIIAIEPTCMQYAQQALLEVLVNGLERSDYLSGAIGFTDQTPNREFARIGSEDGSLATIDLSEASDRVSNQLVKRMLASWPSLSGALQACRSTHVDLPGYGKIAISKFASMGSATCFPIEAMVFLNIVVSAWLKSLRAPPKRRALTAFLKRVRIYGDDIIVPVELAGSVVRELSYFNMKVNVNKSFWTGKFRESCGKDYYGGDDVTVTYVRREFPTRRSDAQEMISLVSLRNQMYSSGLWKTTAYLDDMIRRLCPLPIVESTSPIIGRHSFLPSQGEKMCPHLHRPLVKGLLTRVVHRESKLDDYGALMKFFLKRGLGPYFDAKHLERYGRPLSVDTKIGWAPNR</sequence>
<dbReference type="Pfam" id="PF03431">
    <property type="entry name" value="RNA_replicase_B"/>
    <property type="match status" value="1"/>
</dbReference>
<keyword evidence="9" id="KW-0460">Magnesium</keyword>
<evidence type="ECO:0000256" key="7">
    <source>
        <dbReference type="ARBA" id="ARBA00030248"/>
    </source>
</evidence>
<dbReference type="RefSeq" id="YP_010770910.1">
    <property type="nucleotide sequence ID" value="NC_074428.1"/>
</dbReference>
<evidence type="ECO:0000256" key="9">
    <source>
        <dbReference type="PIRSR" id="PIRSR605093-1"/>
    </source>
</evidence>
<keyword evidence="6" id="KW-0693">Viral RNA replication</keyword>
<accession>A0A8S5L4G2</accession>
<feature type="binding site" evidence="9">
    <location>
        <position position="411"/>
    </location>
    <ligand>
        <name>Mg(2+)</name>
        <dbReference type="ChEBI" id="CHEBI:18420"/>
        <label>2</label>
    </ligand>
</feature>
<feature type="binding site" evidence="9">
    <location>
        <position position="313"/>
    </location>
    <ligand>
        <name>Mg(2+)</name>
        <dbReference type="ChEBI" id="CHEBI:18420"/>
        <label>2</label>
    </ligand>
</feature>
<proteinExistence type="predicted"/>
<dbReference type="EMBL" id="BK014144">
    <property type="protein sequence ID" value="DAD52576.1"/>
    <property type="molecule type" value="Genomic_RNA"/>
</dbReference>
<reference evidence="11" key="1">
    <citation type="submission" date="2020-09" db="EMBL/GenBank/DDBJ databases">
        <title>Leviviricetes taxonomy.</title>
        <authorList>
            <person name="Stockdale S.R."/>
            <person name="Callanan J."/>
            <person name="Adriaenssens E.M."/>
            <person name="Kuhn J.H."/>
            <person name="Rumnieks J."/>
            <person name="Shkoporov A."/>
            <person name="Draper L.A."/>
            <person name="Ross P."/>
            <person name="Hill C."/>
        </authorList>
    </citation>
    <scope>NUCLEOTIDE SEQUENCE</scope>
</reference>
<evidence type="ECO:0000256" key="5">
    <source>
        <dbReference type="ARBA" id="ARBA00022741"/>
    </source>
</evidence>